<evidence type="ECO:0000259" key="1">
    <source>
        <dbReference type="PROSITE" id="PS50883"/>
    </source>
</evidence>
<comment type="caution">
    <text evidence="2">The sequence shown here is derived from an EMBL/GenBank/DDBJ whole genome shotgun (WGS) entry which is preliminary data.</text>
</comment>
<dbReference type="SMART" id="SM00052">
    <property type="entry name" value="EAL"/>
    <property type="match status" value="1"/>
</dbReference>
<dbReference type="InterPro" id="IPR035919">
    <property type="entry name" value="EAL_sf"/>
</dbReference>
<dbReference type="PROSITE" id="PS50883">
    <property type="entry name" value="EAL"/>
    <property type="match status" value="1"/>
</dbReference>
<dbReference type="InterPro" id="IPR001633">
    <property type="entry name" value="EAL_dom"/>
</dbReference>
<name>E8LZ76_9VIBR</name>
<dbReference type="RefSeq" id="WP_006881145.1">
    <property type="nucleotide sequence ID" value="NZ_AEVS01000101.1"/>
</dbReference>
<dbReference type="GO" id="GO:0071111">
    <property type="term" value="F:cyclic-guanylate-specific phosphodiesterase activity"/>
    <property type="evidence" value="ECO:0007669"/>
    <property type="project" value="InterPro"/>
</dbReference>
<gene>
    <name evidence="2" type="ORF">VIBR0546_06212</name>
</gene>
<feature type="domain" description="EAL" evidence="1">
    <location>
        <begin position="350"/>
        <end position="577"/>
    </location>
</feature>
<sequence length="577" mass="65955">MLYLFNLGCDSSYKLVLNGNLLYGLDEESKTMEFCLNDKERFVLEYLAKYSSYDKPSAARDIELAYQEQFSDEFGLYSLKNTIASIRKKYKLITDSYAIDTPTELITNVFKKGYYINLDVLDSLAKNKQLNFDINNYKLNTPAMLSLFIQIYQRSIACKGAKMAAISTLLLGILYMLQISHIESILKKYKGNTNFIAQEIMAHGCDDIQNVAVFSQSLNLDSAILITGNDRCLIDRESVRYLDDDVELQHLLDQPQFVYTLRANSQGTEFYARISRQSIESRYGNTLLPILVDSIHINTELGKLLSTGEPGNFRIYSHDYRAGAEVVYYSDGILFEWFVLLTLLSFVFYMKSIIRFSHFVITWVGLRYKLEVIMDTDKNQPIYYEILTRVKTGSPLDYINHIRQSGLVTFHTILTIRAIEDAQLDGASNNYGINLCPITLQGDQFPLLEQFLSRLEANEVILEITENSNLPYSQEIIEHILCLKAKGFIIALDDFGTGNNNVEMVKKVHPNYLKIDKEFLQGVEDDSSAKEILINISNIGYVSDSKVIQEGVETSSQKHFLSKLGYTYQQGFLYSEK</sequence>
<dbReference type="Proteomes" id="UP000004371">
    <property type="component" value="Unassembled WGS sequence"/>
</dbReference>
<evidence type="ECO:0000313" key="3">
    <source>
        <dbReference type="Proteomes" id="UP000004371"/>
    </source>
</evidence>
<dbReference type="InterPro" id="IPR050706">
    <property type="entry name" value="Cyclic-di-GMP_PDE-like"/>
</dbReference>
<dbReference type="CDD" id="cd01948">
    <property type="entry name" value="EAL"/>
    <property type="match status" value="1"/>
</dbReference>
<dbReference type="OrthoDB" id="5894408at2"/>
<dbReference type="eggNOG" id="COG2200">
    <property type="taxonomic scope" value="Bacteria"/>
</dbReference>
<proteinExistence type="predicted"/>
<accession>E8LZ76</accession>
<dbReference type="Gene3D" id="3.20.20.450">
    <property type="entry name" value="EAL domain"/>
    <property type="match status" value="1"/>
</dbReference>
<dbReference type="SUPFAM" id="SSF141868">
    <property type="entry name" value="EAL domain-like"/>
    <property type="match status" value="1"/>
</dbReference>
<dbReference type="AlphaFoldDB" id="E8LZ76"/>
<keyword evidence="3" id="KW-1185">Reference proteome</keyword>
<evidence type="ECO:0000313" key="2">
    <source>
        <dbReference type="EMBL" id="EGA64062.1"/>
    </source>
</evidence>
<dbReference type="STRING" id="945543.VIBR0546_06212"/>
<dbReference type="PANTHER" id="PTHR33121:SF76">
    <property type="entry name" value="SIGNALING PROTEIN"/>
    <property type="match status" value="1"/>
</dbReference>
<dbReference type="EMBL" id="AEVS01000101">
    <property type="protein sequence ID" value="EGA64062.1"/>
    <property type="molecule type" value="Genomic_DNA"/>
</dbReference>
<dbReference type="PANTHER" id="PTHR33121">
    <property type="entry name" value="CYCLIC DI-GMP PHOSPHODIESTERASE PDEF"/>
    <property type="match status" value="1"/>
</dbReference>
<dbReference type="Pfam" id="PF00563">
    <property type="entry name" value="EAL"/>
    <property type="match status" value="1"/>
</dbReference>
<reference evidence="2 3" key="1">
    <citation type="journal article" date="2012" name="Int. J. Syst. Evol. Microbiol.">
        <title>Vibrio caribbeanicus sp. nov., isolated from the marine sponge Scleritoderma cyanea.</title>
        <authorList>
            <person name="Hoffmann M."/>
            <person name="Monday S.R."/>
            <person name="Allard M.W."/>
            <person name="Strain E.A."/>
            <person name="Whittaker P."/>
            <person name="Naum M."/>
            <person name="McCarthy P.J."/>
            <person name="Lopez J.V."/>
            <person name="Fischer M."/>
            <person name="Brown E.W."/>
        </authorList>
    </citation>
    <scope>NUCLEOTIDE SEQUENCE [LARGE SCALE GENOMIC DNA]</scope>
    <source>
        <strain evidence="2 3">LMG 20546</strain>
    </source>
</reference>
<protein>
    <recommendedName>
        <fullName evidence="1">EAL domain-containing protein</fullName>
    </recommendedName>
</protein>
<organism evidence="2 3">
    <name type="scientific">Vibrio brasiliensis LMG 20546</name>
    <dbReference type="NCBI Taxonomy" id="945543"/>
    <lineage>
        <taxon>Bacteria</taxon>
        <taxon>Pseudomonadati</taxon>
        <taxon>Pseudomonadota</taxon>
        <taxon>Gammaproteobacteria</taxon>
        <taxon>Vibrionales</taxon>
        <taxon>Vibrionaceae</taxon>
        <taxon>Vibrio</taxon>
        <taxon>Vibrio oreintalis group</taxon>
    </lineage>
</organism>